<organism evidence="1 2">
    <name type="scientific">Gordonia tangerina</name>
    <dbReference type="NCBI Taxonomy" id="2911060"/>
    <lineage>
        <taxon>Bacteria</taxon>
        <taxon>Bacillati</taxon>
        <taxon>Actinomycetota</taxon>
        <taxon>Actinomycetes</taxon>
        <taxon>Mycobacteriales</taxon>
        <taxon>Gordoniaceae</taxon>
        <taxon>Gordonia</taxon>
    </lineage>
</organism>
<dbReference type="EMBL" id="JAKGCU010000038">
    <property type="protein sequence ID" value="MCF3941322.1"/>
    <property type="molecule type" value="Genomic_DNA"/>
</dbReference>
<proteinExistence type="predicted"/>
<comment type="caution">
    <text evidence="1">The sequence shown here is derived from an EMBL/GenBank/DDBJ whole genome shotgun (WGS) entry which is preliminary data.</text>
</comment>
<protein>
    <recommendedName>
        <fullName evidence="3">Tail terminator</fullName>
    </recommendedName>
</protein>
<evidence type="ECO:0000313" key="2">
    <source>
        <dbReference type="Proteomes" id="UP001108089"/>
    </source>
</evidence>
<name>A0ABS9DQ26_9ACTN</name>
<evidence type="ECO:0008006" key="3">
    <source>
        <dbReference type="Google" id="ProtNLM"/>
    </source>
</evidence>
<sequence>MAVSSVAVAQEILREAFPGVRVSSKIPPRKNPPARYFRVDRVGGDRGRVIDHARILVECWNSDEVQAEQDCLDAYDALRMSPNGGPYADGYVSEWVGNTITHLDDPDVETHSRWQFSGTLRII</sequence>
<keyword evidence="2" id="KW-1185">Reference proteome</keyword>
<dbReference type="Proteomes" id="UP001108089">
    <property type="component" value="Unassembled WGS sequence"/>
</dbReference>
<reference evidence="1" key="1">
    <citation type="submission" date="2022-01" db="EMBL/GenBank/DDBJ databases">
        <title>Gordonia xiamenensis sp. nov., isolated from surface seawater in Xiamen.</title>
        <authorList>
            <person name="He Y.F."/>
        </authorList>
    </citation>
    <scope>NUCLEOTIDE SEQUENCE</scope>
    <source>
        <strain evidence="1">GW1C4-4</strain>
    </source>
</reference>
<gene>
    <name evidence="1" type="ORF">L1892_23415</name>
</gene>
<dbReference type="RefSeq" id="WP_235726201.1">
    <property type="nucleotide sequence ID" value="NZ_JAKGCU010000038.1"/>
</dbReference>
<evidence type="ECO:0000313" key="1">
    <source>
        <dbReference type="EMBL" id="MCF3941322.1"/>
    </source>
</evidence>
<accession>A0ABS9DQ26</accession>